<dbReference type="EMBL" id="VOKX01000026">
    <property type="protein sequence ID" value="KAB7845482.1"/>
    <property type="molecule type" value="Genomic_DNA"/>
</dbReference>
<evidence type="ECO:0000259" key="2">
    <source>
        <dbReference type="Pfam" id="PF14478"/>
    </source>
</evidence>
<feature type="domain" description="Transcobalamin-like C-terminal" evidence="2">
    <location>
        <begin position="118"/>
        <end position="161"/>
    </location>
</feature>
<dbReference type="RefSeq" id="WP_152263621.1">
    <property type="nucleotide sequence ID" value="NZ_VOKX01000026.1"/>
</dbReference>
<comment type="caution">
    <text evidence="3">The sequence shown here is derived from an EMBL/GenBank/DDBJ whole genome shotgun (WGS) entry which is preliminary data.</text>
</comment>
<dbReference type="InterPro" id="IPR006311">
    <property type="entry name" value="TAT_signal"/>
</dbReference>
<dbReference type="Pfam" id="PF14478">
    <property type="entry name" value="DUF4430"/>
    <property type="match status" value="1"/>
</dbReference>
<protein>
    <submittedName>
        <fullName evidence="3">DUF4430 domain-containing protein</fullName>
    </submittedName>
</protein>
<keyword evidence="4" id="KW-1185">Reference proteome</keyword>
<reference evidence="3 4" key="1">
    <citation type="journal article" date="2019" name="Microb. Cell Fact.">
        <title>Exploring novel herbicidin analogues by transcriptional regulator overexpression and MS/MS molecular networking.</title>
        <authorList>
            <person name="Shi Y."/>
            <person name="Gu R."/>
            <person name="Li Y."/>
            <person name="Wang X."/>
            <person name="Ren W."/>
            <person name="Li X."/>
            <person name="Wang L."/>
            <person name="Xie Y."/>
            <person name="Hong B."/>
        </authorList>
    </citation>
    <scope>NUCLEOTIDE SEQUENCE [LARGE SCALE GENOMIC DNA]</scope>
    <source>
        <strain evidence="3 4">US-43</strain>
    </source>
</reference>
<dbReference type="Gene3D" id="2.170.130.30">
    <property type="match status" value="1"/>
</dbReference>
<feature type="signal peptide" evidence="1">
    <location>
        <begin position="1"/>
        <end position="29"/>
    </location>
</feature>
<sequence>MLAPLTRKALVATAALGLALAAPATGAVAAAPKAAAPAPITVNLTVKGSNGVLFSGDIKTTGHDVTTATGGTHKCDGTNNKANPTPGATPTAALDDASKKKGFTWDGTWYASFDDYLVNRIAKDTGNDEYYWNIAVNGTPTSVGGCQYKLKQGDKVAFTWTAL</sequence>
<proteinExistence type="predicted"/>
<dbReference type="AlphaFoldDB" id="A0A5N5W8K7"/>
<evidence type="ECO:0000313" key="4">
    <source>
        <dbReference type="Proteomes" id="UP000327000"/>
    </source>
</evidence>
<dbReference type="Proteomes" id="UP000327000">
    <property type="component" value="Unassembled WGS sequence"/>
</dbReference>
<dbReference type="InterPro" id="IPR027954">
    <property type="entry name" value="Transcobalamin-like_C"/>
</dbReference>
<accession>A0A5N5W8K7</accession>
<keyword evidence="1" id="KW-0732">Signal</keyword>
<organism evidence="3 4">
    <name type="scientific">Streptomyces mobaraensis</name>
    <name type="common">Streptoverticillium mobaraense</name>
    <dbReference type="NCBI Taxonomy" id="35621"/>
    <lineage>
        <taxon>Bacteria</taxon>
        <taxon>Bacillati</taxon>
        <taxon>Actinomycetota</taxon>
        <taxon>Actinomycetes</taxon>
        <taxon>Kitasatosporales</taxon>
        <taxon>Streptomycetaceae</taxon>
        <taxon>Streptomyces</taxon>
    </lineage>
</organism>
<gene>
    <name evidence="3" type="ORF">FRZ00_13380</name>
</gene>
<name>A0A5N5W8K7_STRMB</name>
<evidence type="ECO:0000313" key="3">
    <source>
        <dbReference type="EMBL" id="KAB7845482.1"/>
    </source>
</evidence>
<dbReference type="PROSITE" id="PS51318">
    <property type="entry name" value="TAT"/>
    <property type="match status" value="1"/>
</dbReference>
<dbReference type="OrthoDB" id="5242014at2"/>
<evidence type="ECO:0000256" key="1">
    <source>
        <dbReference type="SAM" id="SignalP"/>
    </source>
</evidence>
<feature type="chain" id="PRO_5025069225" evidence="1">
    <location>
        <begin position="30"/>
        <end position="163"/>
    </location>
</feature>